<evidence type="ECO:0000313" key="1">
    <source>
        <dbReference type="EMBL" id="GAN35132.1"/>
    </source>
</evidence>
<organism evidence="1 2">
    <name type="scientific">Candidatus Brocadia sinica JPN1</name>
    <dbReference type="NCBI Taxonomy" id="1197129"/>
    <lineage>
        <taxon>Bacteria</taxon>
        <taxon>Pseudomonadati</taxon>
        <taxon>Planctomycetota</taxon>
        <taxon>Candidatus Brocadiia</taxon>
        <taxon>Candidatus Brocadiales</taxon>
        <taxon>Candidatus Brocadiaceae</taxon>
        <taxon>Candidatus Brocadia</taxon>
    </lineage>
</organism>
<reference evidence="2" key="1">
    <citation type="journal article" date="2015" name="Genome Announc.">
        <title>Draft Genome Sequence of an Anaerobic Ammonium-Oxidizing Bacterium, "Candidatus Brocadia sinica".</title>
        <authorList>
            <person name="Oshiki M."/>
            <person name="Shinyako-Hata K."/>
            <person name="Satoh H."/>
            <person name="Okabe S."/>
        </authorList>
    </citation>
    <scope>NUCLEOTIDE SEQUENCE [LARGE SCALE GENOMIC DNA]</scope>
    <source>
        <strain evidence="2">JPN1</strain>
    </source>
</reference>
<dbReference type="RefSeq" id="WP_157842606.1">
    <property type="nucleotide sequence ID" value="NZ_BAFN01000001.1"/>
</dbReference>
<evidence type="ECO:0000313" key="2">
    <source>
        <dbReference type="Proteomes" id="UP000032309"/>
    </source>
</evidence>
<dbReference type="Proteomes" id="UP000032309">
    <property type="component" value="Unassembled WGS sequence"/>
</dbReference>
<dbReference type="EMBL" id="BAFN01000001">
    <property type="protein sequence ID" value="GAN35132.1"/>
    <property type="molecule type" value="Genomic_DNA"/>
</dbReference>
<accession>A0ABQ0K202</accession>
<keyword evidence="2" id="KW-1185">Reference proteome</keyword>
<gene>
    <name evidence="1" type="ORF">BROSI_A3678</name>
</gene>
<proteinExistence type="predicted"/>
<comment type="caution">
    <text evidence="1">The sequence shown here is derived from an EMBL/GenBank/DDBJ whole genome shotgun (WGS) entry which is preliminary data.</text>
</comment>
<name>A0ABQ0K202_9BACT</name>
<sequence>MADMEKYLEKENCYLGEHPGVSVTKALDVARERLKKLKLETWVQIKEEGLKQLATICSVEVQVKGQKAHCQKIFSRCQ</sequence>
<protein>
    <submittedName>
        <fullName evidence="1">Uncharacterized protein</fullName>
    </submittedName>
</protein>